<reference evidence="14" key="2">
    <citation type="submission" date="2018-03" db="EMBL/GenBank/DDBJ databases">
        <authorList>
            <person name="Derbyshire K."/>
            <person name="Gray T.A."/>
            <person name="Champion M."/>
        </authorList>
    </citation>
    <scope>NUCLEOTIDE SEQUENCE [LARGE SCALE GENOMIC DNA]</scope>
    <source>
        <strain evidence="14">MKD8</strain>
    </source>
</reference>
<evidence type="ECO:0000256" key="11">
    <source>
        <dbReference type="SAM" id="Phobius"/>
    </source>
</evidence>
<evidence type="ECO:0000256" key="3">
    <source>
        <dbReference type="ARBA" id="ARBA00022448"/>
    </source>
</evidence>
<dbReference type="Gene3D" id="1.20.1250.20">
    <property type="entry name" value="MFS general substrate transporter like domains"/>
    <property type="match status" value="2"/>
</dbReference>
<feature type="transmembrane region" description="Helical" evidence="11">
    <location>
        <begin position="83"/>
        <end position="104"/>
    </location>
</feature>
<evidence type="ECO:0000256" key="5">
    <source>
        <dbReference type="ARBA" id="ARBA00022692"/>
    </source>
</evidence>
<dbReference type="InterPro" id="IPR020846">
    <property type="entry name" value="MFS_dom"/>
</dbReference>
<dbReference type="InterPro" id="IPR036259">
    <property type="entry name" value="MFS_trans_sf"/>
</dbReference>
<dbReference type="CDD" id="cd17369">
    <property type="entry name" value="MFS_ShiA_like"/>
    <property type="match status" value="1"/>
</dbReference>
<dbReference type="GO" id="GO:0005886">
    <property type="term" value="C:plasma membrane"/>
    <property type="evidence" value="ECO:0007669"/>
    <property type="project" value="UniProtKB-SubCell"/>
</dbReference>
<dbReference type="PANTHER" id="PTHR43045:SF1">
    <property type="entry name" value="SHIKIMATE TRANSPORTER"/>
    <property type="match status" value="1"/>
</dbReference>
<reference evidence="13 14" key="1">
    <citation type="journal article" date="2013" name="Genome Announc.">
        <title>Draft genome sequence of MKD8, a conjugal recipient Mycobacterium smegmatis strain.</title>
        <authorList>
            <person name="Gray T.A."/>
            <person name="Palumbo M.J."/>
            <person name="Derbyshire K.M."/>
        </authorList>
    </citation>
    <scope>NUCLEOTIDE SEQUENCE [LARGE SCALE GENOMIC DNA]</scope>
    <source>
        <strain evidence="13 14">MKD8</strain>
    </source>
</reference>
<keyword evidence="6" id="KW-0769">Symport</keyword>
<gene>
    <name evidence="13" type="ORF">D806_040140</name>
</gene>
<keyword evidence="7 11" id="KW-1133">Transmembrane helix</keyword>
<evidence type="ECO:0000313" key="14">
    <source>
        <dbReference type="Proteomes" id="UP000011200"/>
    </source>
</evidence>
<dbReference type="Proteomes" id="UP000011200">
    <property type="component" value="Chromosome"/>
</dbReference>
<feature type="transmembrane region" description="Helical" evidence="11">
    <location>
        <begin position="266"/>
        <end position="290"/>
    </location>
</feature>
<proteinExistence type="inferred from homology"/>
<evidence type="ECO:0000256" key="6">
    <source>
        <dbReference type="ARBA" id="ARBA00022847"/>
    </source>
</evidence>
<protein>
    <recommendedName>
        <fullName evidence="10">Putative proline/betaine transporter</fullName>
    </recommendedName>
</protein>
<evidence type="ECO:0000313" key="13">
    <source>
        <dbReference type="EMBL" id="AWT54980.1"/>
    </source>
</evidence>
<evidence type="ECO:0000256" key="8">
    <source>
        <dbReference type="ARBA" id="ARBA00023136"/>
    </source>
</evidence>
<dbReference type="PROSITE" id="PS50850">
    <property type="entry name" value="MFS"/>
    <property type="match status" value="1"/>
</dbReference>
<sequence>MNRMQSSRKAGLASLVGTTIEWYDFQIYGLSAAVVFSTVFFPEVSTLAGTLASFAVFALGFLARPLGGIIFGHFGDRAGRKQILLITLLLMGISTFAVGVIPSYETIGAWAPILLVAMRLLGGIALGGEWGGAVLLSVEHAPPGKRGFYGALPQVGSPAGFLLATTVFAIVTAATGDAFETWGWRIPFLLSGVLVAVGLFIRLAVPETPVFAEIREKVQHTASAPLIEVLRNHPKTVMLGIGAFAVSSGGYYVYATYMVAYGKNDLGISATTMLIGGIVFACCAIVGNLTSASVSDRIGRRPVFLTMALFTILYAFPLFWLVETEVAVLIWIAQGIGGFANGSLYGLMGSLSAEMFEPHIRYTGASLGQQVSAGLVGGTTPMIVTAMVASAGHSWPAPAWLALLAAVSLLCVLVLPETYNKPIVAVEKGDATSSEAART</sequence>
<keyword evidence="8 11" id="KW-0472">Membrane</keyword>
<feature type="transmembrane region" description="Helical" evidence="11">
    <location>
        <begin position="328"/>
        <end position="351"/>
    </location>
</feature>
<dbReference type="InterPro" id="IPR005829">
    <property type="entry name" value="Sugar_transporter_CS"/>
</dbReference>
<comment type="similarity">
    <text evidence="2">Belongs to the major facilitator superfamily. Metabolite:H+ Symporter (MHS) family (TC 2.A.1.6) family.</text>
</comment>
<keyword evidence="4" id="KW-1003">Cell membrane</keyword>
<dbReference type="EMBL" id="CP027541">
    <property type="protein sequence ID" value="AWT54980.1"/>
    <property type="molecule type" value="Genomic_DNA"/>
</dbReference>
<evidence type="ECO:0000256" key="4">
    <source>
        <dbReference type="ARBA" id="ARBA00022475"/>
    </source>
</evidence>
<feature type="transmembrane region" description="Helical" evidence="11">
    <location>
        <begin position="110"/>
        <end position="136"/>
    </location>
</feature>
<dbReference type="PANTHER" id="PTHR43045">
    <property type="entry name" value="SHIKIMATE TRANSPORTER"/>
    <property type="match status" value="1"/>
</dbReference>
<feature type="transmembrane region" description="Helical" evidence="11">
    <location>
        <begin position="397"/>
        <end position="415"/>
    </location>
</feature>
<dbReference type="GO" id="GO:0015293">
    <property type="term" value="F:symporter activity"/>
    <property type="evidence" value="ECO:0007669"/>
    <property type="project" value="UniProtKB-KW"/>
</dbReference>
<dbReference type="FunFam" id="1.20.1250.20:FF:000001">
    <property type="entry name" value="Dicarboxylate MFS transporter"/>
    <property type="match status" value="1"/>
</dbReference>
<dbReference type="PROSITE" id="PS00217">
    <property type="entry name" value="SUGAR_TRANSPORT_2"/>
    <property type="match status" value="1"/>
</dbReference>
<evidence type="ECO:0000256" key="2">
    <source>
        <dbReference type="ARBA" id="ARBA00008240"/>
    </source>
</evidence>
<feature type="transmembrane region" description="Helical" evidence="11">
    <location>
        <begin position="371"/>
        <end position="391"/>
    </location>
</feature>
<evidence type="ECO:0000256" key="1">
    <source>
        <dbReference type="ARBA" id="ARBA00004651"/>
    </source>
</evidence>
<keyword evidence="3" id="KW-0813">Transport</keyword>
<dbReference type="InterPro" id="IPR011701">
    <property type="entry name" value="MFS"/>
</dbReference>
<feature type="transmembrane region" description="Helical" evidence="11">
    <location>
        <begin position="47"/>
        <end position="71"/>
    </location>
</feature>
<comment type="function">
    <text evidence="9">May be a proton symporter involved in the uptake of osmolytes such as proline and glycine betaine.</text>
</comment>
<keyword evidence="5 11" id="KW-0812">Transmembrane</keyword>
<evidence type="ECO:0000256" key="7">
    <source>
        <dbReference type="ARBA" id="ARBA00022989"/>
    </source>
</evidence>
<dbReference type="AlphaFoldDB" id="A0A2U9PT52"/>
<evidence type="ECO:0000256" key="9">
    <source>
        <dbReference type="ARBA" id="ARBA00037295"/>
    </source>
</evidence>
<comment type="subcellular location">
    <subcellularLocation>
        <location evidence="1">Cell membrane</location>
        <topology evidence="1">Multi-pass membrane protein</topology>
    </subcellularLocation>
</comment>
<feature type="domain" description="Major facilitator superfamily (MFS) profile" evidence="12">
    <location>
        <begin position="10"/>
        <end position="420"/>
    </location>
</feature>
<accession>A0A2U9PT52</accession>
<evidence type="ECO:0000256" key="10">
    <source>
        <dbReference type="ARBA" id="ARBA00039918"/>
    </source>
</evidence>
<feature type="transmembrane region" description="Helical" evidence="11">
    <location>
        <begin position="302"/>
        <end position="322"/>
    </location>
</feature>
<organism evidence="13 14">
    <name type="scientific">Mycolicibacterium smegmatis (strain MKD8)</name>
    <name type="common">Mycobacterium smegmatis</name>
    <dbReference type="NCBI Taxonomy" id="1214915"/>
    <lineage>
        <taxon>Bacteria</taxon>
        <taxon>Bacillati</taxon>
        <taxon>Actinomycetota</taxon>
        <taxon>Actinomycetes</taxon>
        <taxon>Mycobacteriales</taxon>
        <taxon>Mycobacteriaceae</taxon>
        <taxon>Mycolicibacterium</taxon>
    </lineage>
</organism>
<feature type="transmembrane region" description="Helical" evidence="11">
    <location>
        <begin position="148"/>
        <end position="174"/>
    </location>
</feature>
<dbReference type="Pfam" id="PF07690">
    <property type="entry name" value="MFS_1"/>
    <property type="match status" value="1"/>
</dbReference>
<name>A0A2U9PT52_MYCSE</name>
<dbReference type="SUPFAM" id="SSF103473">
    <property type="entry name" value="MFS general substrate transporter"/>
    <property type="match status" value="1"/>
</dbReference>
<feature type="transmembrane region" description="Helical" evidence="11">
    <location>
        <begin position="186"/>
        <end position="205"/>
    </location>
</feature>
<evidence type="ECO:0000259" key="12">
    <source>
        <dbReference type="PROSITE" id="PS50850"/>
    </source>
</evidence>
<feature type="transmembrane region" description="Helical" evidence="11">
    <location>
        <begin position="236"/>
        <end position="254"/>
    </location>
</feature>
<feature type="transmembrane region" description="Helical" evidence="11">
    <location>
        <begin position="21"/>
        <end position="41"/>
    </location>
</feature>